<name>N4US58_FUSC1</name>
<evidence type="ECO:0000313" key="2">
    <source>
        <dbReference type="EMBL" id="ENH74117.1"/>
    </source>
</evidence>
<dbReference type="Proteomes" id="UP000016928">
    <property type="component" value="Unassembled WGS sequence"/>
</dbReference>
<protein>
    <submittedName>
        <fullName evidence="2">Uncharacterized protein</fullName>
    </submittedName>
</protein>
<feature type="non-terminal residue" evidence="2">
    <location>
        <position position="1"/>
    </location>
</feature>
<dbReference type="VEuPathDB" id="FungiDB:FOC1_h10017844"/>
<dbReference type="AlphaFoldDB" id="N4US58"/>
<evidence type="ECO:0000313" key="3">
    <source>
        <dbReference type="Proteomes" id="UP000016928"/>
    </source>
</evidence>
<feature type="region of interest" description="Disordered" evidence="1">
    <location>
        <begin position="42"/>
        <end position="85"/>
    </location>
</feature>
<dbReference type="EMBL" id="KB730049">
    <property type="protein sequence ID" value="ENH74117.1"/>
    <property type="molecule type" value="Genomic_DNA"/>
</dbReference>
<reference evidence="3" key="2">
    <citation type="journal article" date="2014" name="PLoS ONE">
        <title>Genome and Transcriptome Analysis of the Fungal Pathogen Fusarium oxysporum f. sp. cubense Causing Banana Vascular Wilt Disease.</title>
        <authorList>
            <person name="Guo L."/>
            <person name="Han L."/>
            <person name="Yang L."/>
            <person name="Zeng H."/>
            <person name="Fan D."/>
            <person name="Zhu Y."/>
            <person name="Feng Y."/>
            <person name="Wang G."/>
            <person name="Peng C."/>
            <person name="Jiang X."/>
            <person name="Zhou D."/>
            <person name="Ni P."/>
            <person name="Liang C."/>
            <person name="Liu L."/>
            <person name="Wang J."/>
            <person name="Mao C."/>
            <person name="Fang X."/>
            <person name="Peng M."/>
            <person name="Huang J."/>
        </authorList>
    </citation>
    <scope>NUCLEOTIDE SEQUENCE [LARGE SCALE GENOMIC DNA]</scope>
    <source>
        <strain evidence="3">race 1</strain>
    </source>
</reference>
<reference evidence="3" key="1">
    <citation type="submission" date="2012-09" db="EMBL/GenBank/DDBJ databases">
        <title>Genome sequencing and comparative transcriptomics of race 1 and race 4 of banana pathogen: Fusarium oxysporum f. sp. cubense.</title>
        <authorList>
            <person name="Fang X."/>
            <person name="Huang J."/>
        </authorList>
    </citation>
    <scope>NUCLEOTIDE SEQUENCE [LARGE SCALE GENOMIC DNA]</scope>
    <source>
        <strain evidence="3">race 1</strain>
    </source>
</reference>
<gene>
    <name evidence="2" type="ORF">FOC1_h10017844</name>
</gene>
<feature type="compositionally biased region" description="Basic and acidic residues" evidence="1">
    <location>
        <begin position="61"/>
        <end position="85"/>
    </location>
</feature>
<sequence>HNSSSHLRSLTLSHIVSQSQIEIGKYLNIRIFSSRSAEAALSQPDSANTQLEGLPNPKNLFESDHDMYPRPPEHSRCLPRRDKIL</sequence>
<accession>N4US58</accession>
<proteinExistence type="predicted"/>
<organism evidence="2 3">
    <name type="scientific">Fusarium oxysporum f. sp. cubense (strain race 1)</name>
    <name type="common">Panama disease fungus</name>
    <dbReference type="NCBI Taxonomy" id="1229664"/>
    <lineage>
        <taxon>Eukaryota</taxon>
        <taxon>Fungi</taxon>
        <taxon>Dikarya</taxon>
        <taxon>Ascomycota</taxon>
        <taxon>Pezizomycotina</taxon>
        <taxon>Sordariomycetes</taxon>
        <taxon>Hypocreomycetidae</taxon>
        <taxon>Hypocreales</taxon>
        <taxon>Nectriaceae</taxon>
        <taxon>Fusarium</taxon>
        <taxon>Fusarium oxysporum species complex</taxon>
    </lineage>
</organism>
<feature type="non-terminal residue" evidence="2">
    <location>
        <position position="85"/>
    </location>
</feature>
<evidence type="ECO:0000256" key="1">
    <source>
        <dbReference type="SAM" id="MobiDB-lite"/>
    </source>
</evidence>
<dbReference type="HOGENOM" id="CLU_2518615_0_0_1"/>